<keyword evidence="2" id="KW-1185">Reference proteome</keyword>
<dbReference type="EMBL" id="ASPP01012474">
    <property type="protein sequence ID" value="ETO20581.1"/>
    <property type="molecule type" value="Genomic_DNA"/>
</dbReference>
<accession>X6N3C9</accession>
<evidence type="ECO:0000313" key="1">
    <source>
        <dbReference type="EMBL" id="ETO20581.1"/>
    </source>
</evidence>
<sequence>MLNKLIREFKTQKARFSQRKQVNDHQSKNLKVFEKKPELLRYRLLRTYVKDKPTENAEENSKTKGHNFEADDLTKALELHDAIVPARITRHSAGYFMLMFESNVQAAAFKECNFYFYFYFFYILSFHRKIAHYKNVASFAHTLIYILCAI</sequence>
<protein>
    <submittedName>
        <fullName evidence="1">Uncharacterized protein</fullName>
    </submittedName>
</protein>
<gene>
    <name evidence="1" type="ORF">RFI_16637</name>
</gene>
<dbReference type="AlphaFoldDB" id="X6N3C9"/>
<comment type="caution">
    <text evidence="1">The sequence shown here is derived from an EMBL/GenBank/DDBJ whole genome shotgun (WGS) entry which is preliminary data.</text>
</comment>
<reference evidence="1 2" key="1">
    <citation type="journal article" date="2013" name="Curr. Biol.">
        <title>The Genome of the Foraminiferan Reticulomyxa filosa.</title>
        <authorList>
            <person name="Glockner G."/>
            <person name="Hulsmann N."/>
            <person name="Schleicher M."/>
            <person name="Noegel A.A."/>
            <person name="Eichinger L."/>
            <person name="Gallinger C."/>
            <person name="Pawlowski J."/>
            <person name="Sierra R."/>
            <person name="Euteneuer U."/>
            <person name="Pillet L."/>
            <person name="Moustafa A."/>
            <person name="Platzer M."/>
            <person name="Groth M."/>
            <person name="Szafranski K."/>
            <person name="Schliwa M."/>
        </authorList>
    </citation>
    <scope>NUCLEOTIDE SEQUENCE [LARGE SCALE GENOMIC DNA]</scope>
</reference>
<dbReference type="Proteomes" id="UP000023152">
    <property type="component" value="Unassembled WGS sequence"/>
</dbReference>
<proteinExistence type="predicted"/>
<name>X6N3C9_RETFI</name>
<evidence type="ECO:0000313" key="2">
    <source>
        <dbReference type="Proteomes" id="UP000023152"/>
    </source>
</evidence>
<organism evidence="1 2">
    <name type="scientific">Reticulomyxa filosa</name>
    <dbReference type="NCBI Taxonomy" id="46433"/>
    <lineage>
        <taxon>Eukaryota</taxon>
        <taxon>Sar</taxon>
        <taxon>Rhizaria</taxon>
        <taxon>Retaria</taxon>
        <taxon>Foraminifera</taxon>
        <taxon>Monothalamids</taxon>
        <taxon>Reticulomyxidae</taxon>
        <taxon>Reticulomyxa</taxon>
    </lineage>
</organism>